<evidence type="ECO:0000313" key="1">
    <source>
        <dbReference type="EMBL" id="MBU3030828.1"/>
    </source>
</evidence>
<accession>A0ABS6AJU4</accession>
<keyword evidence="2" id="KW-1185">Reference proteome</keyword>
<protein>
    <submittedName>
        <fullName evidence="1">Uncharacterized protein</fullName>
    </submittedName>
</protein>
<proteinExistence type="predicted"/>
<name>A0ABS6AJU4_9RHOB</name>
<evidence type="ECO:0000313" key="2">
    <source>
        <dbReference type="Proteomes" id="UP001166191"/>
    </source>
</evidence>
<gene>
    <name evidence="1" type="ORF">KNW02_11955</name>
</gene>
<dbReference type="EMBL" id="JAHKNG010000019">
    <property type="protein sequence ID" value="MBU3030828.1"/>
    <property type="molecule type" value="Genomic_DNA"/>
</dbReference>
<organism evidence="1 2">
    <name type="scientific">Paracoccus marinaquae</name>
    <dbReference type="NCBI Taxonomy" id="2841926"/>
    <lineage>
        <taxon>Bacteria</taxon>
        <taxon>Pseudomonadati</taxon>
        <taxon>Pseudomonadota</taxon>
        <taxon>Alphaproteobacteria</taxon>
        <taxon>Rhodobacterales</taxon>
        <taxon>Paracoccaceae</taxon>
        <taxon>Paracoccus</taxon>
    </lineage>
</organism>
<comment type="caution">
    <text evidence="1">The sequence shown here is derived from an EMBL/GenBank/DDBJ whole genome shotgun (WGS) entry which is preliminary data.</text>
</comment>
<dbReference type="RefSeq" id="WP_216033500.1">
    <property type="nucleotide sequence ID" value="NZ_JAHKNG010000019.1"/>
</dbReference>
<dbReference type="Proteomes" id="UP001166191">
    <property type="component" value="Unassembled WGS sequence"/>
</dbReference>
<reference evidence="1" key="1">
    <citation type="submission" date="2021-06" db="EMBL/GenBank/DDBJ databases">
        <title>Paracoccus bacterium XHP0099 sp. nov., isolated from the surface waters of the Yellow Sea.</title>
        <authorList>
            <person name="Xue H."/>
            <person name="Zhang D."/>
        </authorList>
    </citation>
    <scope>NUCLEOTIDE SEQUENCE</scope>
    <source>
        <strain evidence="1">XHP0099</strain>
    </source>
</reference>
<sequence length="334" mass="36516">MPETAGGPIQDIARALREMARSAAGSGADSFQLRRILRFVGEVVQVVDQCFEPVYALLIDIAYLTNEDLARDRPLQLRKELDLILAKSHFRDAAEICSRLRHLEAMYAETIEPIVVEQGIATGPWAEVFVLLNEYEGEIILRVHTCVNEVGDMLEGVEPARLDDLRRAARAQAMALRADLEQMHDLNARILGLSGHAGLMEITTTEADNRQQILFAETVDQRYVDQRRGNFMGDTFANINNATIVNRSHVENAMIAAGNIGGPEASEALMQVAEAVAASGNAEAGELLDQFNAELASPEPRKSLLRRSWDGLVGILPELATIAGASATISKLFA</sequence>